<protein>
    <submittedName>
        <fullName evidence="9">Alkaline phosphatase</fullName>
    </submittedName>
</protein>
<evidence type="ECO:0000313" key="9">
    <source>
        <dbReference type="EMBL" id="PWI58929.1"/>
    </source>
</evidence>
<feature type="domain" description="VTT" evidence="8">
    <location>
        <begin position="33"/>
        <end position="160"/>
    </location>
</feature>
<evidence type="ECO:0000259" key="8">
    <source>
        <dbReference type="Pfam" id="PF09335"/>
    </source>
</evidence>
<comment type="similarity">
    <text evidence="2">Belongs to the DedA family.</text>
</comment>
<sequence>MQGLSLLLEHFIRHYGIAAIFITMILESACIPLPSELIMTFAGFESWKGNINFTEAVFAGVIGNVVGSLIAYYIGSKGGRPFLRRYGKYILFSEKHFSSAEHWFARYGAITVLLGRILPAIRTFISLPAGIANMRISTFLLFTTIGSLPWVYILTLLGYQFGGHWAAIEQHSSALTYVFAILLIAILIIFWLRNKPHTHIDNNSSQ</sequence>
<dbReference type="InterPro" id="IPR032816">
    <property type="entry name" value="VTT_dom"/>
</dbReference>
<evidence type="ECO:0000256" key="7">
    <source>
        <dbReference type="SAM" id="Phobius"/>
    </source>
</evidence>
<accession>A0A2U3DCB7</accession>
<dbReference type="OrthoDB" id="9813426at2"/>
<organism evidence="9 10">
    <name type="scientific">Sulfoacidibacillus thermotolerans</name>
    <name type="common">Acidibacillus sulfuroxidans</name>
    <dbReference type="NCBI Taxonomy" id="1765684"/>
    <lineage>
        <taxon>Bacteria</taxon>
        <taxon>Bacillati</taxon>
        <taxon>Bacillota</taxon>
        <taxon>Bacilli</taxon>
        <taxon>Bacillales</taxon>
        <taxon>Alicyclobacillaceae</taxon>
        <taxon>Sulfoacidibacillus</taxon>
    </lineage>
</organism>
<comment type="subcellular location">
    <subcellularLocation>
        <location evidence="1">Cell membrane</location>
        <topology evidence="1">Multi-pass membrane protein</topology>
    </subcellularLocation>
</comment>
<dbReference type="GO" id="GO:0005886">
    <property type="term" value="C:plasma membrane"/>
    <property type="evidence" value="ECO:0007669"/>
    <property type="project" value="UniProtKB-SubCell"/>
</dbReference>
<dbReference type="Pfam" id="PF09335">
    <property type="entry name" value="VTT_dom"/>
    <property type="match status" value="1"/>
</dbReference>
<reference evidence="9 10" key="1">
    <citation type="submission" date="2016-11" db="EMBL/GenBank/DDBJ databases">
        <title>Comparative genomics of Acidibacillus ferroxidans species.</title>
        <authorList>
            <person name="Oliveira G."/>
            <person name="Nunes G."/>
            <person name="Oliveira R."/>
            <person name="Araujo F."/>
            <person name="Salim A."/>
            <person name="Scholte L."/>
            <person name="Morais D."/>
            <person name="Nancucheo I."/>
            <person name="Johnson D.B."/>
            <person name="Grail B."/>
            <person name="Bittencourt J."/>
            <person name="Valadares R."/>
        </authorList>
    </citation>
    <scope>NUCLEOTIDE SEQUENCE [LARGE SCALE GENOMIC DNA]</scope>
    <source>
        <strain evidence="9 10">Y002</strain>
    </source>
</reference>
<evidence type="ECO:0000256" key="4">
    <source>
        <dbReference type="ARBA" id="ARBA00022692"/>
    </source>
</evidence>
<feature type="transmembrane region" description="Helical" evidence="7">
    <location>
        <begin position="139"/>
        <end position="162"/>
    </location>
</feature>
<name>A0A2U3DCB7_SULT2</name>
<proteinExistence type="inferred from homology"/>
<evidence type="ECO:0000256" key="3">
    <source>
        <dbReference type="ARBA" id="ARBA00022475"/>
    </source>
</evidence>
<keyword evidence="6 7" id="KW-0472">Membrane</keyword>
<feature type="transmembrane region" description="Helical" evidence="7">
    <location>
        <begin position="174"/>
        <end position="192"/>
    </location>
</feature>
<feature type="transmembrane region" description="Helical" evidence="7">
    <location>
        <begin position="12"/>
        <end position="33"/>
    </location>
</feature>
<evidence type="ECO:0000256" key="1">
    <source>
        <dbReference type="ARBA" id="ARBA00004651"/>
    </source>
</evidence>
<feature type="transmembrane region" description="Helical" evidence="7">
    <location>
        <begin position="53"/>
        <end position="74"/>
    </location>
</feature>
<dbReference type="Proteomes" id="UP000245380">
    <property type="component" value="Unassembled WGS sequence"/>
</dbReference>
<evidence type="ECO:0000256" key="6">
    <source>
        <dbReference type="ARBA" id="ARBA00023136"/>
    </source>
</evidence>
<dbReference type="PANTHER" id="PTHR42709:SF6">
    <property type="entry name" value="UNDECAPRENYL PHOSPHATE TRANSPORTER A"/>
    <property type="match status" value="1"/>
</dbReference>
<keyword evidence="4 7" id="KW-0812">Transmembrane</keyword>
<keyword evidence="3" id="KW-1003">Cell membrane</keyword>
<evidence type="ECO:0000256" key="2">
    <source>
        <dbReference type="ARBA" id="ARBA00010792"/>
    </source>
</evidence>
<evidence type="ECO:0000256" key="5">
    <source>
        <dbReference type="ARBA" id="ARBA00022989"/>
    </source>
</evidence>
<dbReference type="EMBL" id="MPDK01000002">
    <property type="protein sequence ID" value="PWI58929.1"/>
    <property type="molecule type" value="Genomic_DNA"/>
</dbReference>
<keyword evidence="5 7" id="KW-1133">Transmembrane helix</keyword>
<feature type="transmembrane region" description="Helical" evidence="7">
    <location>
        <begin position="104"/>
        <end position="127"/>
    </location>
</feature>
<dbReference type="AlphaFoldDB" id="A0A2U3DCB7"/>
<keyword evidence="10" id="KW-1185">Reference proteome</keyword>
<dbReference type="PANTHER" id="PTHR42709">
    <property type="entry name" value="ALKALINE PHOSPHATASE LIKE PROTEIN"/>
    <property type="match status" value="1"/>
</dbReference>
<dbReference type="InterPro" id="IPR051311">
    <property type="entry name" value="DedA_domain"/>
</dbReference>
<comment type="caution">
    <text evidence="9">The sequence shown here is derived from an EMBL/GenBank/DDBJ whole genome shotgun (WGS) entry which is preliminary data.</text>
</comment>
<gene>
    <name evidence="9" type="ORF">BM613_02300</name>
</gene>
<dbReference type="RefSeq" id="WP_109429527.1">
    <property type="nucleotide sequence ID" value="NZ_MPDK01000002.1"/>
</dbReference>
<evidence type="ECO:0000313" key="10">
    <source>
        <dbReference type="Proteomes" id="UP000245380"/>
    </source>
</evidence>